<evidence type="ECO:0000256" key="2">
    <source>
        <dbReference type="ARBA" id="ARBA00004651"/>
    </source>
</evidence>
<dbReference type="GO" id="GO:0005886">
    <property type="term" value="C:plasma membrane"/>
    <property type="evidence" value="ECO:0007669"/>
    <property type="project" value="UniProtKB-SubCell"/>
</dbReference>
<evidence type="ECO:0000256" key="12">
    <source>
        <dbReference type="ARBA" id="ARBA00023012"/>
    </source>
</evidence>
<keyword evidence="10" id="KW-0067">ATP-binding</keyword>
<feature type="domain" description="HAMP" evidence="17">
    <location>
        <begin position="198"/>
        <end position="254"/>
    </location>
</feature>
<dbReference type="EMBL" id="DRNF01000335">
    <property type="protein sequence ID" value="HHJ81030.1"/>
    <property type="molecule type" value="Genomic_DNA"/>
</dbReference>
<dbReference type="Proteomes" id="UP000885832">
    <property type="component" value="Unassembled WGS sequence"/>
</dbReference>
<dbReference type="PANTHER" id="PTHR45528">
    <property type="entry name" value="SENSOR HISTIDINE KINASE CPXA"/>
    <property type="match status" value="1"/>
</dbReference>
<dbReference type="EC" id="2.7.13.3" evidence="3"/>
<proteinExistence type="predicted"/>
<feature type="coiled-coil region" evidence="14">
    <location>
        <begin position="197"/>
        <end position="248"/>
    </location>
</feature>
<dbReference type="InterPro" id="IPR050398">
    <property type="entry name" value="HssS/ArlS-like"/>
</dbReference>
<evidence type="ECO:0000256" key="15">
    <source>
        <dbReference type="SAM" id="Phobius"/>
    </source>
</evidence>
<evidence type="ECO:0000259" key="17">
    <source>
        <dbReference type="PROSITE" id="PS50885"/>
    </source>
</evidence>
<keyword evidence="13 15" id="KW-0472">Membrane</keyword>
<keyword evidence="6" id="KW-0808">Transferase</keyword>
<dbReference type="InterPro" id="IPR036890">
    <property type="entry name" value="HATPase_C_sf"/>
</dbReference>
<dbReference type="GO" id="GO:0005524">
    <property type="term" value="F:ATP binding"/>
    <property type="evidence" value="ECO:0007669"/>
    <property type="project" value="UniProtKB-KW"/>
</dbReference>
<evidence type="ECO:0000256" key="14">
    <source>
        <dbReference type="SAM" id="Coils"/>
    </source>
</evidence>
<keyword evidence="5" id="KW-0597">Phosphoprotein</keyword>
<dbReference type="PROSITE" id="PS50109">
    <property type="entry name" value="HIS_KIN"/>
    <property type="match status" value="1"/>
</dbReference>
<dbReference type="InterPro" id="IPR005467">
    <property type="entry name" value="His_kinase_dom"/>
</dbReference>
<gene>
    <name evidence="18" type="ORF">ENJ65_05305</name>
</gene>
<dbReference type="InterPro" id="IPR003661">
    <property type="entry name" value="HisK_dim/P_dom"/>
</dbReference>
<keyword evidence="11 15" id="KW-1133">Transmembrane helix</keyword>
<dbReference type="PANTHER" id="PTHR45528:SF1">
    <property type="entry name" value="SENSOR HISTIDINE KINASE CPXA"/>
    <property type="match status" value="1"/>
</dbReference>
<evidence type="ECO:0000256" key="5">
    <source>
        <dbReference type="ARBA" id="ARBA00022553"/>
    </source>
</evidence>
<dbReference type="InterPro" id="IPR036097">
    <property type="entry name" value="HisK_dim/P_sf"/>
</dbReference>
<dbReference type="Pfam" id="PF00672">
    <property type="entry name" value="HAMP"/>
    <property type="match status" value="1"/>
</dbReference>
<protein>
    <recommendedName>
        <fullName evidence="3">histidine kinase</fullName>
        <ecNumber evidence="3">2.7.13.3</ecNumber>
    </recommendedName>
</protein>
<evidence type="ECO:0000313" key="18">
    <source>
        <dbReference type="EMBL" id="HHJ81030.1"/>
    </source>
</evidence>
<organism evidence="18">
    <name type="scientific">Candidatus Tenderia electrophaga</name>
    <dbReference type="NCBI Taxonomy" id="1748243"/>
    <lineage>
        <taxon>Bacteria</taxon>
        <taxon>Pseudomonadati</taxon>
        <taxon>Pseudomonadota</taxon>
        <taxon>Gammaproteobacteria</taxon>
        <taxon>Candidatus Tenderiales</taxon>
        <taxon>Candidatus Tenderiaceae</taxon>
        <taxon>Candidatus Tenderia</taxon>
    </lineage>
</organism>
<keyword evidence="9 18" id="KW-0418">Kinase</keyword>
<dbReference type="PROSITE" id="PS50885">
    <property type="entry name" value="HAMP"/>
    <property type="match status" value="1"/>
</dbReference>
<name>A0A832N3R9_9GAMM</name>
<evidence type="ECO:0000256" key="4">
    <source>
        <dbReference type="ARBA" id="ARBA00022475"/>
    </source>
</evidence>
<evidence type="ECO:0000256" key="9">
    <source>
        <dbReference type="ARBA" id="ARBA00022777"/>
    </source>
</evidence>
<comment type="subcellular location">
    <subcellularLocation>
        <location evidence="2">Cell membrane</location>
        <topology evidence="2">Multi-pass membrane protein</topology>
    </subcellularLocation>
</comment>
<evidence type="ECO:0000256" key="6">
    <source>
        <dbReference type="ARBA" id="ARBA00022679"/>
    </source>
</evidence>
<keyword evidence="12" id="KW-0902">Two-component regulatory system</keyword>
<dbReference type="Pfam" id="PF00512">
    <property type="entry name" value="HisKA"/>
    <property type="match status" value="1"/>
</dbReference>
<evidence type="ECO:0000256" key="7">
    <source>
        <dbReference type="ARBA" id="ARBA00022692"/>
    </source>
</evidence>
<keyword evidence="14" id="KW-0175">Coiled coil</keyword>
<dbReference type="CDD" id="cd00082">
    <property type="entry name" value="HisKA"/>
    <property type="match status" value="1"/>
</dbReference>
<dbReference type="AlphaFoldDB" id="A0A832N3R9"/>
<dbReference type="SMART" id="SM00304">
    <property type="entry name" value="HAMP"/>
    <property type="match status" value="1"/>
</dbReference>
<evidence type="ECO:0000256" key="10">
    <source>
        <dbReference type="ARBA" id="ARBA00022840"/>
    </source>
</evidence>
<evidence type="ECO:0000256" key="11">
    <source>
        <dbReference type="ARBA" id="ARBA00022989"/>
    </source>
</evidence>
<keyword evidence="4" id="KW-1003">Cell membrane</keyword>
<dbReference type="SUPFAM" id="SSF158472">
    <property type="entry name" value="HAMP domain-like"/>
    <property type="match status" value="1"/>
</dbReference>
<feature type="non-terminal residue" evidence="18">
    <location>
        <position position="394"/>
    </location>
</feature>
<feature type="transmembrane region" description="Helical" evidence="15">
    <location>
        <begin position="179"/>
        <end position="197"/>
    </location>
</feature>
<feature type="domain" description="Histidine kinase" evidence="16">
    <location>
        <begin position="269"/>
        <end position="394"/>
    </location>
</feature>
<dbReference type="SMART" id="SM00388">
    <property type="entry name" value="HisKA"/>
    <property type="match status" value="1"/>
</dbReference>
<reference evidence="18" key="1">
    <citation type="journal article" date="2020" name="mSystems">
        <title>Genome- and Community-Level Interaction Insights into Carbon Utilization and Element Cycling Functions of Hydrothermarchaeota in Hydrothermal Sediment.</title>
        <authorList>
            <person name="Zhou Z."/>
            <person name="Liu Y."/>
            <person name="Xu W."/>
            <person name="Pan J."/>
            <person name="Luo Z.H."/>
            <person name="Li M."/>
        </authorList>
    </citation>
    <scope>NUCLEOTIDE SEQUENCE [LARGE SCALE GENOMIC DNA]</scope>
    <source>
        <strain evidence="18">HyVt-505</strain>
    </source>
</reference>
<comment type="catalytic activity">
    <reaction evidence="1">
        <text>ATP + protein L-histidine = ADP + protein N-phospho-L-histidine.</text>
        <dbReference type="EC" id="2.7.13.3"/>
    </reaction>
</comment>
<dbReference type="Gene3D" id="1.10.287.130">
    <property type="match status" value="1"/>
</dbReference>
<evidence type="ECO:0000256" key="3">
    <source>
        <dbReference type="ARBA" id="ARBA00012438"/>
    </source>
</evidence>
<keyword evidence="8" id="KW-0547">Nucleotide-binding</keyword>
<evidence type="ECO:0000259" key="16">
    <source>
        <dbReference type="PROSITE" id="PS50109"/>
    </source>
</evidence>
<dbReference type="SUPFAM" id="SSF55874">
    <property type="entry name" value="ATPase domain of HSP90 chaperone/DNA topoisomerase II/histidine kinase"/>
    <property type="match status" value="1"/>
</dbReference>
<dbReference type="Gene3D" id="6.10.340.10">
    <property type="match status" value="1"/>
</dbReference>
<comment type="caution">
    <text evidence="18">The sequence shown here is derived from an EMBL/GenBank/DDBJ whole genome shotgun (WGS) entry which is preliminary data.</text>
</comment>
<dbReference type="CDD" id="cd06225">
    <property type="entry name" value="HAMP"/>
    <property type="match status" value="1"/>
</dbReference>
<dbReference type="FunFam" id="1.10.287.130:FF:000001">
    <property type="entry name" value="Two-component sensor histidine kinase"/>
    <property type="match status" value="1"/>
</dbReference>
<dbReference type="SUPFAM" id="SSF47384">
    <property type="entry name" value="Homodimeric domain of signal transducing histidine kinase"/>
    <property type="match status" value="1"/>
</dbReference>
<accession>A0A832N3R9</accession>
<dbReference type="InterPro" id="IPR003660">
    <property type="entry name" value="HAMP_dom"/>
</dbReference>
<sequence length="394" mass="44426">MFRSLYAKLSLSLVALLVCVGVLYTLISLSSAQYYLQKTDQKLNLDLAKNLVADRNLVESGTLNEKALSSTFMEYMVINPSIEIYLLDLKGKILSYSADPGQVKRRAVSLTPIKAFLNGEKLPLLGDDPRSHDRQKIFSVTPVPSAANPEGYLYVVLRGEQYDNAEQLIKENIIWKQTGGALIGSLLIGLLVGLLLFRKLTQRLNRLSNDMNNFRDNDFSHHLNTTPQQKTNDEIDQLSNTFNQMAQRIMDQMDTLKQQDSLRRELVANVSHDLRTPMAILHGYLETLQLKSDQLSQADKNHYVAQALKSSERLSQLITELFELAKLEAQEVLLAREKFNIAELANDVTQKFQLKSKEKNIRLALSVDTESLFTNADIGMVARVLENLLGNAIK</sequence>
<evidence type="ECO:0000256" key="1">
    <source>
        <dbReference type="ARBA" id="ARBA00000085"/>
    </source>
</evidence>
<dbReference type="Gene3D" id="3.30.565.10">
    <property type="entry name" value="Histidine kinase-like ATPase, C-terminal domain"/>
    <property type="match status" value="1"/>
</dbReference>
<keyword evidence="7 15" id="KW-0812">Transmembrane</keyword>
<evidence type="ECO:0000256" key="13">
    <source>
        <dbReference type="ARBA" id="ARBA00023136"/>
    </source>
</evidence>
<evidence type="ECO:0000256" key="8">
    <source>
        <dbReference type="ARBA" id="ARBA00022741"/>
    </source>
</evidence>
<dbReference type="GO" id="GO:0000155">
    <property type="term" value="F:phosphorelay sensor kinase activity"/>
    <property type="evidence" value="ECO:0007669"/>
    <property type="project" value="InterPro"/>
</dbReference>